<dbReference type="Gene3D" id="3.40.50.300">
    <property type="entry name" value="P-loop containing nucleotide triphosphate hydrolases"/>
    <property type="match status" value="1"/>
</dbReference>
<dbReference type="Gene3D" id="3.10.20.30">
    <property type="match status" value="1"/>
</dbReference>
<dbReference type="NCBIfam" id="TIGR00092">
    <property type="entry name" value="redox-regulated ATPase YchF"/>
    <property type="match status" value="1"/>
</dbReference>
<feature type="binding site" evidence="3">
    <location>
        <begin position="31"/>
        <end position="36"/>
    </location>
    <ligand>
        <name>ATP</name>
        <dbReference type="ChEBI" id="CHEBI:30616"/>
    </ligand>
</feature>
<dbReference type="GO" id="GO:0005524">
    <property type="term" value="F:ATP binding"/>
    <property type="evidence" value="ECO:0007669"/>
    <property type="project" value="UniProtKB-UniRule"/>
</dbReference>
<dbReference type="CDD" id="cd04867">
    <property type="entry name" value="TGS_YchF_OLA1"/>
    <property type="match status" value="1"/>
</dbReference>
<dbReference type="Pfam" id="PF06071">
    <property type="entry name" value="YchF-GTPase_C"/>
    <property type="match status" value="1"/>
</dbReference>
<feature type="domain" description="OBG-type G" evidence="4">
    <location>
        <begin position="22"/>
        <end position="277"/>
    </location>
</feature>
<dbReference type="CDD" id="cd01900">
    <property type="entry name" value="YchF"/>
    <property type="match status" value="1"/>
</dbReference>
<dbReference type="EMBL" id="JAOPGA020001141">
    <property type="protein sequence ID" value="KAL0485496.1"/>
    <property type="molecule type" value="Genomic_DNA"/>
</dbReference>
<proteinExistence type="inferred from homology"/>
<dbReference type="InterPro" id="IPR004396">
    <property type="entry name" value="ATPase_YchF/OLA1"/>
</dbReference>
<evidence type="ECO:0000256" key="2">
    <source>
        <dbReference type="ARBA" id="ARBA00022840"/>
    </source>
</evidence>
<keyword evidence="2 3" id="KW-0067">ATP-binding</keyword>
<dbReference type="Proteomes" id="UP001431209">
    <property type="component" value="Unassembled WGS sequence"/>
</dbReference>
<protein>
    <recommendedName>
        <fullName evidence="3">Obg-like ATPase 1</fullName>
    </recommendedName>
</protein>
<dbReference type="HAMAP" id="MF_00944">
    <property type="entry name" value="YchF_OLA1_ATPase"/>
    <property type="match status" value="1"/>
</dbReference>
<dbReference type="InterPro" id="IPR027417">
    <property type="entry name" value="P-loop_NTPase"/>
</dbReference>
<dbReference type="GO" id="GO:0005525">
    <property type="term" value="F:GTP binding"/>
    <property type="evidence" value="ECO:0007669"/>
    <property type="project" value="InterPro"/>
</dbReference>
<keyword evidence="1 3" id="KW-0547">Nucleotide-binding</keyword>
<evidence type="ECO:0000256" key="3">
    <source>
        <dbReference type="HAMAP-Rule" id="MF_03167"/>
    </source>
</evidence>
<keyword evidence="3" id="KW-0963">Cytoplasm</keyword>
<comment type="subcellular location">
    <subcellularLocation>
        <location evidence="3">Cytoplasm</location>
    </subcellularLocation>
</comment>
<evidence type="ECO:0000313" key="6">
    <source>
        <dbReference type="Proteomes" id="UP001431209"/>
    </source>
</evidence>
<dbReference type="PIRSF" id="PIRSF006641">
    <property type="entry name" value="CHP00092"/>
    <property type="match status" value="1"/>
</dbReference>
<gene>
    <name evidence="5" type="ORF">AKO1_003078</name>
</gene>
<dbReference type="InterPro" id="IPR041706">
    <property type="entry name" value="YchF_N"/>
</dbReference>
<evidence type="ECO:0000256" key="1">
    <source>
        <dbReference type="ARBA" id="ARBA00022741"/>
    </source>
</evidence>
<dbReference type="GO" id="GO:0043023">
    <property type="term" value="F:ribosomal large subunit binding"/>
    <property type="evidence" value="ECO:0007669"/>
    <property type="project" value="UniProtKB-UniRule"/>
</dbReference>
<dbReference type="GO" id="GO:0005737">
    <property type="term" value="C:cytoplasm"/>
    <property type="evidence" value="ECO:0007669"/>
    <property type="project" value="UniProtKB-SubCell"/>
</dbReference>
<organism evidence="5 6">
    <name type="scientific">Acrasis kona</name>
    <dbReference type="NCBI Taxonomy" id="1008807"/>
    <lineage>
        <taxon>Eukaryota</taxon>
        <taxon>Discoba</taxon>
        <taxon>Heterolobosea</taxon>
        <taxon>Tetramitia</taxon>
        <taxon>Eutetramitia</taxon>
        <taxon>Acrasidae</taxon>
        <taxon>Acrasis</taxon>
    </lineage>
</organism>
<dbReference type="Gene3D" id="1.10.150.300">
    <property type="entry name" value="TGS-like domain"/>
    <property type="match status" value="1"/>
</dbReference>
<dbReference type="GO" id="GO:0016887">
    <property type="term" value="F:ATP hydrolysis activity"/>
    <property type="evidence" value="ECO:0007669"/>
    <property type="project" value="UniProtKB-UniRule"/>
</dbReference>
<dbReference type="AlphaFoldDB" id="A0AAW2Z9X8"/>
<dbReference type="InterPro" id="IPR013029">
    <property type="entry name" value="YchF_C"/>
</dbReference>
<comment type="caution">
    <text evidence="5">The sequence shown here is derived from an EMBL/GenBank/DDBJ whole genome shotgun (WGS) entry which is preliminary data.</text>
</comment>
<comment type="similarity">
    <text evidence="3">Belongs to the TRAFAC class OBG-HflX-like GTPase superfamily. OBG GTPase family. YchF/OLA1 subfamily.</text>
</comment>
<dbReference type="PRINTS" id="PR00326">
    <property type="entry name" value="GTP1OBG"/>
</dbReference>
<dbReference type="FunFam" id="3.10.20.30:FF:000001">
    <property type="entry name" value="Ribosome-binding ATPase YchF"/>
    <property type="match status" value="1"/>
</dbReference>
<sequence>MPPKKAPQPVKQVLLGRVGSNLQVGIVGLPNVGKSTFFNVITKSAIPAENFPFCTIDPNTARCIVPDDRFEWLNDHWKPASSVPAHLNITDIAGLVKGANEGQGLGNAFLSNIKAVDAIFHMCRVFEDDDITHVEGSIDPIRDIEIITEELRLKDIQFLEKAWAVIEKVAKSQKDKKAEAECTEKALKMLRDEKKDIRHGEWKATEIEILNTFQLLSAKPVVYLVNMSVKDFVRKKNKWLMKIKEYADARGEPIIPFSAEIEKRLGEMSEEEAKTYCKDNEVQSVLPKICKVGYETLDLIHYFTAGKDEVKCWTIKKGTMAPAAGGKIHSDFEVGFICAEVMAFNDYKENGSEAECKAKGKYKQQGKNYVVEDGDIIFFKANRGGGGAKKK</sequence>
<evidence type="ECO:0000259" key="4">
    <source>
        <dbReference type="PROSITE" id="PS51710"/>
    </source>
</evidence>
<dbReference type="InterPro" id="IPR023192">
    <property type="entry name" value="TGS-like_dom_sf"/>
</dbReference>
<dbReference type="SUPFAM" id="SSF81271">
    <property type="entry name" value="TGS-like"/>
    <property type="match status" value="1"/>
</dbReference>
<dbReference type="PROSITE" id="PS51710">
    <property type="entry name" value="G_OBG"/>
    <property type="match status" value="1"/>
</dbReference>
<dbReference type="PANTHER" id="PTHR23305:SF11">
    <property type="entry name" value="OBG-LIKE ATPASE 1"/>
    <property type="match status" value="1"/>
</dbReference>
<comment type="function">
    <text evidence="3">Hydrolyzes ATP, and can also hydrolyze GTP with lower efficiency. Has lower affinity for GTP.</text>
</comment>
<keyword evidence="3" id="KW-0378">Hydrolase</keyword>
<keyword evidence="6" id="KW-1185">Reference proteome</keyword>
<dbReference type="FunFam" id="1.10.150.300:FF:000001">
    <property type="entry name" value="Ribosome-binding ATPase YchF"/>
    <property type="match status" value="1"/>
</dbReference>
<dbReference type="InterPro" id="IPR006073">
    <property type="entry name" value="GTP-bd"/>
</dbReference>
<evidence type="ECO:0000313" key="5">
    <source>
        <dbReference type="EMBL" id="KAL0485496.1"/>
    </source>
</evidence>
<feature type="binding site" evidence="3">
    <location>
        <position position="227"/>
    </location>
    <ligand>
        <name>ATP</name>
        <dbReference type="ChEBI" id="CHEBI:30616"/>
    </ligand>
</feature>
<dbReference type="InterPro" id="IPR012675">
    <property type="entry name" value="Beta-grasp_dom_sf"/>
</dbReference>
<reference evidence="5 6" key="1">
    <citation type="submission" date="2024-03" db="EMBL/GenBank/DDBJ databases">
        <title>The Acrasis kona genome and developmental transcriptomes reveal deep origins of eukaryotic multicellular pathways.</title>
        <authorList>
            <person name="Sheikh S."/>
            <person name="Fu C.-J."/>
            <person name="Brown M.W."/>
            <person name="Baldauf S.L."/>
        </authorList>
    </citation>
    <scope>NUCLEOTIDE SEQUENCE [LARGE SCALE GENOMIC DNA]</scope>
    <source>
        <strain evidence="5 6">ATCC MYA-3509</strain>
    </source>
</reference>
<name>A0AAW2Z9X8_9EUKA</name>
<dbReference type="PANTHER" id="PTHR23305">
    <property type="entry name" value="OBG GTPASE FAMILY"/>
    <property type="match status" value="1"/>
</dbReference>
<dbReference type="Pfam" id="PF01926">
    <property type="entry name" value="MMR_HSR1"/>
    <property type="match status" value="1"/>
</dbReference>
<dbReference type="SUPFAM" id="SSF52540">
    <property type="entry name" value="P-loop containing nucleoside triphosphate hydrolases"/>
    <property type="match status" value="1"/>
</dbReference>
<accession>A0AAW2Z9X8</accession>
<dbReference type="InterPro" id="IPR012676">
    <property type="entry name" value="TGS-like"/>
</dbReference>
<dbReference type="InterPro" id="IPR031167">
    <property type="entry name" value="G_OBG"/>
</dbReference>
<comment type="subunit">
    <text evidence="3">Monomer.</text>
</comment>